<feature type="region of interest" description="Disordered" evidence="15">
    <location>
        <begin position="894"/>
        <end position="916"/>
    </location>
</feature>
<evidence type="ECO:0000256" key="4">
    <source>
        <dbReference type="ARBA" id="ARBA00012552"/>
    </source>
</evidence>
<dbReference type="SUPFAM" id="SSF47473">
    <property type="entry name" value="EF-hand"/>
    <property type="match status" value="1"/>
</dbReference>
<dbReference type="SUPFAM" id="SSF54791">
    <property type="entry name" value="Eukaryotic type KH-domain (KH-domain type I)"/>
    <property type="match status" value="1"/>
</dbReference>
<keyword evidence="14" id="KW-0694">RNA-binding</keyword>
<dbReference type="PROSITE" id="PS51194">
    <property type="entry name" value="HELICASE_CTER"/>
    <property type="match status" value="1"/>
</dbReference>
<feature type="compositionally biased region" description="Acidic residues" evidence="15">
    <location>
        <begin position="733"/>
        <end position="742"/>
    </location>
</feature>
<keyword evidence="5" id="KW-0690">Ribosome biogenesis</keyword>
<dbReference type="InterPro" id="IPR011545">
    <property type="entry name" value="DEAD/DEAH_box_helicase_dom"/>
</dbReference>
<dbReference type="Pfam" id="PF00270">
    <property type="entry name" value="DEAD"/>
    <property type="match status" value="1"/>
</dbReference>
<reference evidence="19 20" key="1">
    <citation type="submission" date="2021-04" db="EMBL/GenBank/DDBJ databases">
        <authorList>
            <person name="Bliznina A."/>
        </authorList>
    </citation>
    <scope>NUCLEOTIDE SEQUENCE [LARGE SCALE GENOMIC DNA]</scope>
</reference>
<feature type="compositionally biased region" description="Basic and acidic residues" evidence="15">
    <location>
        <begin position="743"/>
        <end position="765"/>
    </location>
</feature>
<dbReference type="Pfam" id="PF01712">
    <property type="entry name" value="dNK"/>
    <property type="match status" value="1"/>
</dbReference>
<comment type="function">
    <text evidence="13">ATP-dependent RNA helicase required for 60S ribosomal subunit synthesis. Involved in efficient pre-rRNA processing, predominantly at site A3, which is necessary for the normal formation of 25S and 5.8S rRNAs.</text>
</comment>
<dbReference type="InterPro" id="IPR014001">
    <property type="entry name" value="Helicase_ATP-bd"/>
</dbReference>
<dbReference type="InterPro" id="IPR027417">
    <property type="entry name" value="P-loop_NTPase"/>
</dbReference>
<proteinExistence type="inferred from homology"/>
<evidence type="ECO:0000256" key="12">
    <source>
        <dbReference type="ARBA" id="ARBA00023242"/>
    </source>
</evidence>
<keyword evidence="12" id="KW-0539">Nucleus</keyword>
<comment type="similarity">
    <text evidence="3">Belongs to the DEAD box helicase family. DDX5/DBP2 subfamily.</text>
</comment>
<dbReference type="Gene3D" id="3.30.1370.10">
    <property type="entry name" value="K Homology domain, type 1"/>
    <property type="match status" value="1"/>
</dbReference>
<evidence type="ECO:0000256" key="11">
    <source>
        <dbReference type="ARBA" id="ARBA00022840"/>
    </source>
</evidence>
<dbReference type="InterPro" id="IPR031314">
    <property type="entry name" value="DNK_dom"/>
</dbReference>
<dbReference type="InterPro" id="IPR036612">
    <property type="entry name" value="KH_dom_type_1_sf"/>
</dbReference>
<evidence type="ECO:0000256" key="1">
    <source>
        <dbReference type="ARBA" id="ARBA00004604"/>
    </source>
</evidence>
<dbReference type="InterPro" id="IPR001650">
    <property type="entry name" value="Helicase_C-like"/>
</dbReference>
<keyword evidence="10" id="KW-0106">Calcium</keyword>
<dbReference type="InterPro" id="IPR044742">
    <property type="entry name" value="DEAD/DEAH_RhlB"/>
</dbReference>
<dbReference type="EMBL" id="OU015567">
    <property type="protein sequence ID" value="CAG5113830.1"/>
    <property type="molecule type" value="Genomic_DNA"/>
</dbReference>
<feature type="region of interest" description="Disordered" evidence="15">
    <location>
        <begin position="1155"/>
        <end position="1238"/>
    </location>
</feature>
<feature type="domain" description="Helicase C-terminal" evidence="18">
    <location>
        <begin position="1247"/>
        <end position="1397"/>
    </location>
</feature>
<dbReference type="Pfam" id="PF00013">
    <property type="entry name" value="KH_1"/>
    <property type="match status" value="1"/>
</dbReference>
<evidence type="ECO:0000313" key="19">
    <source>
        <dbReference type="EMBL" id="CAG5113830.1"/>
    </source>
</evidence>
<feature type="compositionally biased region" description="Basic residues" evidence="15">
    <location>
        <begin position="1"/>
        <end position="16"/>
    </location>
</feature>
<evidence type="ECO:0000256" key="3">
    <source>
        <dbReference type="ARBA" id="ARBA00009334"/>
    </source>
</evidence>
<dbReference type="CDD" id="cd00268">
    <property type="entry name" value="DEADc"/>
    <property type="match status" value="1"/>
</dbReference>
<evidence type="ECO:0000256" key="10">
    <source>
        <dbReference type="ARBA" id="ARBA00022837"/>
    </source>
</evidence>
<dbReference type="SMART" id="SM00322">
    <property type="entry name" value="KH"/>
    <property type="match status" value="1"/>
</dbReference>
<gene>
    <name evidence="19" type="ORF">OKIOD_LOCUS16685</name>
</gene>
<protein>
    <recommendedName>
        <fullName evidence="4">RNA helicase</fullName>
        <ecNumber evidence="4">3.6.4.13</ecNumber>
    </recommendedName>
</protein>
<feature type="domain" description="EF-hand" evidence="16">
    <location>
        <begin position="1501"/>
        <end position="1536"/>
    </location>
</feature>
<dbReference type="SMART" id="SM00054">
    <property type="entry name" value="EFh"/>
    <property type="match status" value="2"/>
</dbReference>
<evidence type="ECO:0000259" key="17">
    <source>
        <dbReference type="PROSITE" id="PS51192"/>
    </source>
</evidence>
<comment type="similarity">
    <text evidence="2">Belongs to the centrin family.</text>
</comment>
<keyword evidence="20" id="KW-1185">Reference proteome</keyword>
<dbReference type="EC" id="3.6.4.13" evidence="4"/>
<dbReference type="InterPro" id="IPR004088">
    <property type="entry name" value="KH_dom_type_1"/>
</dbReference>
<feature type="compositionally biased region" description="Acidic residues" evidence="15">
    <location>
        <begin position="898"/>
        <end position="908"/>
    </location>
</feature>
<dbReference type="CDD" id="cd00105">
    <property type="entry name" value="KH-I"/>
    <property type="match status" value="1"/>
</dbReference>
<keyword evidence="9" id="KW-0347">Helicase</keyword>
<evidence type="ECO:0000256" key="9">
    <source>
        <dbReference type="ARBA" id="ARBA00022806"/>
    </source>
</evidence>
<keyword evidence="7" id="KW-0547">Nucleotide-binding</keyword>
<dbReference type="InterPro" id="IPR000629">
    <property type="entry name" value="RNA-helicase_DEAD-box_CS"/>
</dbReference>
<dbReference type="Proteomes" id="UP001158576">
    <property type="component" value="Chromosome 2"/>
</dbReference>
<evidence type="ECO:0000256" key="14">
    <source>
        <dbReference type="PROSITE-ProRule" id="PRU00117"/>
    </source>
</evidence>
<evidence type="ECO:0000256" key="7">
    <source>
        <dbReference type="ARBA" id="ARBA00022741"/>
    </source>
</evidence>
<dbReference type="PROSITE" id="PS50222">
    <property type="entry name" value="EF_HAND_2"/>
    <property type="match status" value="1"/>
</dbReference>
<evidence type="ECO:0000259" key="18">
    <source>
        <dbReference type="PROSITE" id="PS51194"/>
    </source>
</evidence>
<sequence>MKRVGLVRSHISRRQGSRPAAPVEAASQANPAVFDDAKQGIVERTLNAAGKWYYQNIQPFDFAKHHEGQTGNRLDHTSVTMEANCTTNPQRLIQDKYAKLFTVEGLPGSGKAEFTSGIAAGAGLKDMGTGDLMWELNRLRDFKGENNLYNTWKMLCDEGHHYLSMRSVDLQKFYENPKDHVHSCRMQDHMKLQRHIHTMDCLYHLLTTAQGTITNRTYHSDYCYAYAMMKMGYLSKNYYEMRYTVSQAAIDGSGTASDLTPHVSFFLDISPEEALEKIKARGNEAEIKTITLDFLKYLDEAYRGFWAEDMHNKGCTVMNVDPSRNTPADIVDLLDERDDDEMRHPYCRWNYLDEKQLPGNNMSAYFGPGNAWITNFLENYESMRSPRSDIPFIGRFFFQGGNHYEHVLIRDLSKGPHFSYEINHTFQPWDELSESNSYKTNLSWVNNYNIMHTLADQGKKSPEETRAECGPIKYHPAWRPKEADWFDQGHTDTTRILFGSYKPFTMLPVEKKTGPYAKWGGQYTMLFRGGHRANHRRIPDVRKMNWDDLGTNRKKKDAYDQYAEDSDDDEEENAETKNSDVNDEVNFDLTQEMPSFDRNTRYSHPSVDQPYRPFSYRRGQKTANHIHRYFSRNKRYEVKELESDQTRIFIPTFRKGMIIGKRHTTRVEIEEQFNVSLKIAQGECDDRMTPVIIVGTSEEQRNLCKEHIEGIISGVIRKPRDKDLSSESSSSESESDEEELEVEERPDRPDRTTTDSDGDRPEERMRNRKQHVRKILYKEHSTVRRRPAVDVVDWRKNQGNDLKISFMSKNEMVREYKPCLSFEEAFWNFPLILKHLSAQKFEKPSPIQSQLWPIALSGRDAIGISQTGSGKTLAFLAPMVAHCLYGGVLTHPDVGSTIDEEPTEEEGETSGTDREEVDEPLVFNMQIREDYEAGEPMGLVIAPTRELANQIKEQVDKVFGILEKTSTSGRNNLNTDFFSGRDNKRPITTMLAVGGTDRRDDISRLQDGSPPTIVIGTPGRLNDLSEMGELKLHKCTFVVLDEADKMLDQGFRDDIAKLVERTNMPKKRQILMTSATWPVEIQKFAKQYMGKAVKIIVGKIDLSCVKSVTQSVIKVNNESDKFKELCKYIDELRNSGEKNTDIESDSDDETIEIVAGGNNRRADSPGPRLEGETSSDEENAPAPPRNAEGGEGWDVPRNDNGWGERNQAGGWSDNEPEEGPGAANATHDNGGWEGRGVSGGFVSREDEIIKRDWKLMVFCGRKDTVDQVYDKLKSTYRRFSKVIGAMHGDFEQVDRNRALKKLRNGQTQVMVCTDVAARGIDVKDITHVFSYDLAVNIDDHCHRIGRTGRAGRHGKACTLFNVADNRDLKKADLFWKLLVESTMDGGDLMPVSESSDTDVLKKRTINKKYTWLQRLAQKTDSKRAIMKAAGHTITKEKFKSIFRAPEDKLCSWEDYFELAQQIVLARDPKLETEKAFNLMSDDGKIGPRELRKAFKQLGETVSEEEIVAMIEEFDQDGDGKIDMSEFFELMMGDEFS</sequence>
<accession>A0ABN7TCE6</accession>
<dbReference type="SUPFAM" id="SSF52540">
    <property type="entry name" value="P-loop containing nucleoside triphosphate hydrolases"/>
    <property type="match status" value="2"/>
</dbReference>
<evidence type="ECO:0000259" key="16">
    <source>
        <dbReference type="PROSITE" id="PS50222"/>
    </source>
</evidence>
<organism evidence="19 20">
    <name type="scientific">Oikopleura dioica</name>
    <name type="common">Tunicate</name>
    <dbReference type="NCBI Taxonomy" id="34765"/>
    <lineage>
        <taxon>Eukaryota</taxon>
        <taxon>Metazoa</taxon>
        <taxon>Chordata</taxon>
        <taxon>Tunicata</taxon>
        <taxon>Appendicularia</taxon>
        <taxon>Copelata</taxon>
        <taxon>Oikopleuridae</taxon>
        <taxon>Oikopleura</taxon>
    </lineage>
</organism>
<dbReference type="Gene3D" id="1.10.238.10">
    <property type="entry name" value="EF-hand"/>
    <property type="match status" value="1"/>
</dbReference>
<dbReference type="PROSITE" id="PS00018">
    <property type="entry name" value="EF_HAND_1"/>
    <property type="match status" value="1"/>
</dbReference>
<evidence type="ECO:0000256" key="13">
    <source>
        <dbReference type="ARBA" id="ARBA00037449"/>
    </source>
</evidence>
<dbReference type="PANTHER" id="PTHR47958">
    <property type="entry name" value="ATP-DEPENDENT RNA HELICASE DBP3"/>
    <property type="match status" value="1"/>
</dbReference>
<dbReference type="InterPro" id="IPR018247">
    <property type="entry name" value="EF_Hand_1_Ca_BS"/>
</dbReference>
<evidence type="ECO:0000256" key="15">
    <source>
        <dbReference type="SAM" id="MobiDB-lite"/>
    </source>
</evidence>
<feature type="region of interest" description="Disordered" evidence="15">
    <location>
        <begin position="555"/>
        <end position="584"/>
    </location>
</feature>
<keyword evidence="8" id="KW-0378">Hydrolase</keyword>
<dbReference type="Pfam" id="PF13499">
    <property type="entry name" value="EF-hand_7"/>
    <property type="match status" value="1"/>
</dbReference>
<keyword evidence="6" id="KW-0698">rRNA processing</keyword>
<name>A0ABN7TCE6_OIKDI</name>
<comment type="subcellular location">
    <subcellularLocation>
        <location evidence="1">Nucleus</location>
        <location evidence="1">Nucleolus</location>
    </subcellularLocation>
</comment>
<dbReference type="PROSITE" id="PS50084">
    <property type="entry name" value="KH_TYPE_1"/>
    <property type="match status" value="1"/>
</dbReference>
<dbReference type="InterPro" id="IPR002048">
    <property type="entry name" value="EF_hand_dom"/>
</dbReference>
<dbReference type="Pfam" id="PF00271">
    <property type="entry name" value="Helicase_C"/>
    <property type="match status" value="1"/>
</dbReference>
<keyword evidence="11" id="KW-0067">ATP-binding</keyword>
<dbReference type="SMART" id="SM00490">
    <property type="entry name" value="HELICc"/>
    <property type="match status" value="1"/>
</dbReference>
<dbReference type="SMART" id="SM00487">
    <property type="entry name" value="DEXDc"/>
    <property type="match status" value="1"/>
</dbReference>
<evidence type="ECO:0000256" key="6">
    <source>
        <dbReference type="ARBA" id="ARBA00022552"/>
    </source>
</evidence>
<dbReference type="PROSITE" id="PS51192">
    <property type="entry name" value="HELICASE_ATP_BIND_1"/>
    <property type="match status" value="1"/>
</dbReference>
<dbReference type="Gene3D" id="3.40.50.300">
    <property type="entry name" value="P-loop containing nucleotide triphosphate hydrolases"/>
    <property type="match status" value="3"/>
</dbReference>
<dbReference type="PROSITE" id="PS00039">
    <property type="entry name" value="DEAD_ATP_HELICASE"/>
    <property type="match status" value="1"/>
</dbReference>
<feature type="domain" description="Helicase ATP-binding" evidence="17">
    <location>
        <begin position="852"/>
        <end position="1095"/>
    </location>
</feature>
<dbReference type="InterPro" id="IPR011992">
    <property type="entry name" value="EF-hand-dom_pair"/>
</dbReference>
<dbReference type="InterPro" id="IPR004087">
    <property type="entry name" value="KH_dom"/>
</dbReference>
<evidence type="ECO:0000256" key="5">
    <source>
        <dbReference type="ARBA" id="ARBA00022517"/>
    </source>
</evidence>
<evidence type="ECO:0000256" key="2">
    <source>
        <dbReference type="ARBA" id="ARBA00005253"/>
    </source>
</evidence>
<feature type="compositionally biased region" description="Acidic residues" evidence="15">
    <location>
        <begin position="562"/>
        <end position="573"/>
    </location>
</feature>
<feature type="region of interest" description="Disordered" evidence="15">
    <location>
        <begin position="719"/>
        <end position="771"/>
    </location>
</feature>
<evidence type="ECO:0000313" key="20">
    <source>
        <dbReference type="Proteomes" id="UP001158576"/>
    </source>
</evidence>
<evidence type="ECO:0000256" key="8">
    <source>
        <dbReference type="ARBA" id="ARBA00022801"/>
    </source>
</evidence>
<feature type="region of interest" description="Disordered" evidence="15">
    <location>
        <begin position="1"/>
        <end position="28"/>
    </location>
</feature>
<dbReference type="CDD" id="cd00051">
    <property type="entry name" value="EFh"/>
    <property type="match status" value="1"/>
</dbReference>
<dbReference type="CDD" id="cd18787">
    <property type="entry name" value="SF2_C_DEAD"/>
    <property type="match status" value="1"/>
</dbReference>